<comment type="caution">
    <text evidence="1">The sequence shown here is derived from an EMBL/GenBank/DDBJ whole genome shotgun (WGS) entry which is preliminary data.</text>
</comment>
<dbReference type="RefSeq" id="WP_206394980.1">
    <property type="nucleotide sequence ID" value="NZ_JAFDPW010000002.1"/>
</dbReference>
<gene>
    <name evidence="1" type="ORF">M3D15_04130</name>
</gene>
<dbReference type="EMBL" id="JALXSQ010000011">
    <property type="protein sequence ID" value="MCT2042521.1"/>
    <property type="molecule type" value="Genomic_DNA"/>
</dbReference>
<reference evidence="1 2" key="1">
    <citation type="submission" date="2022-04" db="EMBL/GenBank/DDBJ databases">
        <title>Human microbiome associated bacterial genomes.</title>
        <authorList>
            <person name="Sandstrom S."/>
            <person name="Salamzade R."/>
            <person name="Kalan L.R."/>
        </authorList>
    </citation>
    <scope>NUCLEOTIDE SEQUENCE [LARGE SCALE GENOMIC DNA]</scope>
    <source>
        <strain evidence="2">p3-SID1799</strain>
    </source>
</reference>
<dbReference type="Proteomes" id="UP001525379">
    <property type="component" value="Unassembled WGS sequence"/>
</dbReference>
<organism evidence="1 2">
    <name type="scientific">Pseudoclavibacter albus</name>
    <dbReference type="NCBI Taxonomy" id="272241"/>
    <lineage>
        <taxon>Bacteria</taxon>
        <taxon>Bacillati</taxon>
        <taxon>Actinomycetota</taxon>
        <taxon>Actinomycetes</taxon>
        <taxon>Micrococcales</taxon>
        <taxon>Microbacteriaceae</taxon>
        <taxon>Pseudoclavibacter</taxon>
    </lineage>
</organism>
<evidence type="ECO:0000313" key="1">
    <source>
        <dbReference type="EMBL" id="MCT2042521.1"/>
    </source>
</evidence>
<evidence type="ECO:0000313" key="2">
    <source>
        <dbReference type="Proteomes" id="UP001525379"/>
    </source>
</evidence>
<protein>
    <submittedName>
        <fullName evidence="1">Uncharacterized protein</fullName>
    </submittedName>
</protein>
<proteinExistence type="predicted"/>
<accession>A0ABT2HW37</accession>
<name>A0ABT2HW37_9MICO</name>
<sequence length="93" mass="10486">MRVQLDESYDFDMPAVDAFLRGAYEALASEDYQPWVLYGAGEPDAAVWMACADLRDSGFPIDREKAQAAIDELDREGFPLEPRIKAWIEAKIS</sequence>
<keyword evidence="2" id="KW-1185">Reference proteome</keyword>